<proteinExistence type="predicted"/>
<reference evidence="1" key="1">
    <citation type="journal article" date="2014" name="Front. Microbiol.">
        <title>High frequency of phylogenetically diverse reductive dehalogenase-homologous genes in deep subseafloor sedimentary metagenomes.</title>
        <authorList>
            <person name="Kawai M."/>
            <person name="Futagami T."/>
            <person name="Toyoda A."/>
            <person name="Takaki Y."/>
            <person name="Nishi S."/>
            <person name="Hori S."/>
            <person name="Arai W."/>
            <person name="Tsubouchi T."/>
            <person name="Morono Y."/>
            <person name="Uchiyama I."/>
            <person name="Ito T."/>
            <person name="Fujiyama A."/>
            <person name="Inagaki F."/>
            <person name="Takami H."/>
        </authorList>
    </citation>
    <scope>NUCLEOTIDE SEQUENCE</scope>
    <source>
        <strain evidence="1">Expedition CK06-06</strain>
    </source>
</reference>
<accession>X1GCP9</accession>
<feature type="non-terminal residue" evidence="1">
    <location>
        <position position="1"/>
    </location>
</feature>
<sequence>INPPGQRSYDQRKSYSSSINIMPGAINIITPKFSEADGQEMFGIIERQAKMRGLKLVRE</sequence>
<dbReference type="AlphaFoldDB" id="X1GCP9"/>
<dbReference type="EMBL" id="BARU01019688">
    <property type="protein sequence ID" value="GAH55666.1"/>
    <property type="molecule type" value="Genomic_DNA"/>
</dbReference>
<comment type="caution">
    <text evidence="1">The sequence shown here is derived from an EMBL/GenBank/DDBJ whole genome shotgun (WGS) entry which is preliminary data.</text>
</comment>
<organism evidence="1">
    <name type="scientific">marine sediment metagenome</name>
    <dbReference type="NCBI Taxonomy" id="412755"/>
    <lineage>
        <taxon>unclassified sequences</taxon>
        <taxon>metagenomes</taxon>
        <taxon>ecological metagenomes</taxon>
    </lineage>
</organism>
<evidence type="ECO:0000313" key="1">
    <source>
        <dbReference type="EMBL" id="GAH55666.1"/>
    </source>
</evidence>
<name>X1GCP9_9ZZZZ</name>
<gene>
    <name evidence="1" type="ORF">S03H2_32402</name>
</gene>
<protein>
    <submittedName>
        <fullName evidence="1">Uncharacterized protein</fullName>
    </submittedName>
</protein>